<dbReference type="Proteomes" id="UP000315369">
    <property type="component" value="Unassembled WGS sequence"/>
</dbReference>
<sequence length="67" mass="7725">MLDVRWQAEDMRVVQEPGRAPRLEVYDAHGDWSPWWEPAELAGRDAVSLRRLLDRLLDVLARQGGAK</sequence>
<comment type="caution">
    <text evidence="1">The sequence shown here is derived from an EMBL/GenBank/DDBJ whole genome shotgun (WGS) entry which is preliminary data.</text>
</comment>
<dbReference type="EMBL" id="VIFM01000074">
    <property type="protein sequence ID" value="TQF14212.1"/>
    <property type="molecule type" value="Genomic_DNA"/>
</dbReference>
<name>A0A540WYY1_9BACT</name>
<reference evidence="1 2" key="1">
    <citation type="submission" date="2019-06" db="EMBL/GenBank/DDBJ databases">
        <authorList>
            <person name="Livingstone P."/>
            <person name="Whitworth D."/>
        </authorList>
    </citation>
    <scope>NUCLEOTIDE SEQUENCE [LARGE SCALE GENOMIC DNA]</scope>
    <source>
        <strain evidence="1 2">AM401</strain>
    </source>
</reference>
<organism evidence="1 2">
    <name type="scientific">Myxococcus llanfairpwllgwyngyllgogerychwyrndrobwllllantysiliogogogochensis</name>
    <dbReference type="NCBI Taxonomy" id="2590453"/>
    <lineage>
        <taxon>Bacteria</taxon>
        <taxon>Pseudomonadati</taxon>
        <taxon>Myxococcota</taxon>
        <taxon>Myxococcia</taxon>
        <taxon>Myxococcales</taxon>
        <taxon>Cystobacterineae</taxon>
        <taxon>Myxococcaceae</taxon>
        <taxon>Myxococcus</taxon>
    </lineage>
</organism>
<protein>
    <submittedName>
        <fullName evidence="1">Uncharacterized protein</fullName>
    </submittedName>
</protein>
<evidence type="ECO:0000313" key="1">
    <source>
        <dbReference type="EMBL" id="TQF14212.1"/>
    </source>
</evidence>
<accession>A0A540WYY1</accession>
<proteinExistence type="predicted"/>
<dbReference type="RefSeq" id="WP_141644068.1">
    <property type="nucleotide sequence ID" value="NZ_VIFM01000074.1"/>
</dbReference>
<evidence type="ECO:0000313" key="2">
    <source>
        <dbReference type="Proteomes" id="UP000315369"/>
    </source>
</evidence>
<keyword evidence="2" id="KW-1185">Reference proteome</keyword>
<gene>
    <name evidence="1" type="ORF">FJV41_19780</name>
</gene>
<dbReference type="AlphaFoldDB" id="A0A540WYY1"/>